<keyword evidence="3" id="KW-1185">Reference proteome</keyword>
<gene>
    <name evidence="2" type="ORF">PENSTE_c017G01001</name>
</gene>
<protein>
    <recommendedName>
        <fullName evidence="4">BTB domain-containing protein</fullName>
    </recommendedName>
</protein>
<evidence type="ECO:0008006" key="4">
    <source>
        <dbReference type="Google" id="ProtNLM"/>
    </source>
</evidence>
<dbReference type="AlphaFoldDB" id="A0A1V6SXG5"/>
<reference evidence="3" key="1">
    <citation type="journal article" date="2017" name="Nat. Microbiol.">
        <title>Global analysis of biosynthetic gene clusters reveals vast potential of secondary metabolite production in Penicillium species.</title>
        <authorList>
            <person name="Nielsen J.C."/>
            <person name="Grijseels S."/>
            <person name="Prigent S."/>
            <person name="Ji B."/>
            <person name="Dainat J."/>
            <person name="Nielsen K.F."/>
            <person name="Frisvad J.C."/>
            <person name="Workman M."/>
            <person name="Nielsen J."/>
        </authorList>
    </citation>
    <scope>NUCLEOTIDE SEQUENCE [LARGE SCALE GENOMIC DNA]</scope>
    <source>
        <strain evidence="3">IBT 24891</strain>
    </source>
</reference>
<dbReference type="OrthoDB" id="6359816at2759"/>
<comment type="caution">
    <text evidence="2">The sequence shown here is derived from an EMBL/GenBank/DDBJ whole genome shotgun (WGS) entry which is preliminary data.</text>
</comment>
<name>A0A1V6SXG5_9EURO</name>
<evidence type="ECO:0000313" key="2">
    <source>
        <dbReference type="EMBL" id="OQE18678.1"/>
    </source>
</evidence>
<dbReference type="Proteomes" id="UP000191285">
    <property type="component" value="Unassembled WGS sequence"/>
</dbReference>
<proteinExistence type="predicted"/>
<organism evidence="2 3">
    <name type="scientific">Penicillium steckii</name>
    <dbReference type="NCBI Taxonomy" id="303698"/>
    <lineage>
        <taxon>Eukaryota</taxon>
        <taxon>Fungi</taxon>
        <taxon>Dikarya</taxon>
        <taxon>Ascomycota</taxon>
        <taxon>Pezizomycotina</taxon>
        <taxon>Eurotiomycetes</taxon>
        <taxon>Eurotiomycetidae</taxon>
        <taxon>Eurotiales</taxon>
        <taxon>Aspergillaceae</taxon>
        <taxon>Penicillium</taxon>
    </lineage>
</organism>
<sequence length="144" mass="16414">MFALGDKYCIPELCQAALAKYSQITGYDSPESIIDPLDYLASIPDVFFSAGIKDITLKDYALGLAKNRLARHLSEKSVRTFYDSVVTQVPEFTIKLLDKYLTIPESIYVNRVYYYSQEDEEYPTSCGDYSEGDEDDSDECLRPR</sequence>
<dbReference type="EMBL" id="MLKD01000017">
    <property type="protein sequence ID" value="OQE18678.1"/>
    <property type="molecule type" value="Genomic_DNA"/>
</dbReference>
<accession>A0A1V6SXG5</accession>
<evidence type="ECO:0000256" key="1">
    <source>
        <dbReference type="SAM" id="MobiDB-lite"/>
    </source>
</evidence>
<feature type="region of interest" description="Disordered" evidence="1">
    <location>
        <begin position="121"/>
        <end position="144"/>
    </location>
</feature>
<evidence type="ECO:0000313" key="3">
    <source>
        <dbReference type="Proteomes" id="UP000191285"/>
    </source>
</evidence>